<accession>A0ABR9GG84</accession>
<proteinExistence type="predicted"/>
<evidence type="ECO:0000313" key="2">
    <source>
        <dbReference type="Proteomes" id="UP000651010"/>
    </source>
</evidence>
<name>A0ABR9GG84_9GAMM</name>
<dbReference type="RefSeq" id="WP_192557888.1">
    <property type="nucleotide sequence ID" value="NZ_JACZZA010000025.1"/>
</dbReference>
<gene>
    <name evidence="1" type="ORF">IGX34_21900</name>
</gene>
<dbReference type="Proteomes" id="UP000651010">
    <property type="component" value="Unassembled WGS sequence"/>
</dbReference>
<comment type="caution">
    <text evidence="1">The sequence shown here is derived from an EMBL/GenBank/DDBJ whole genome shotgun (WGS) entry which is preliminary data.</text>
</comment>
<keyword evidence="2" id="KW-1185">Reference proteome</keyword>
<evidence type="ECO:0000313" key="1">
    <source>
        <dbReference type="EMBL" id="MBE1163042.1"/>
    </source>
</evidence>
<organism evidence="1 2">
    <name type="scientific">Dyella acidiphila</name>
    <dbReference type="NCBI Taxonomy" id="2775866"/>
    <lineage>
        <taxon>Bacteria</taxon>
        <taxon>Pseudomonadati</taxon>
        <taxon>Pseudomonadota</taxon>
        <taxon>Gammaproteobacteria</taxon>
        <taxon>Lysobacterales</taxon>
        <taxon>Rhodanobacteraceae</taxon>
        <taxon>Dyella</taxon>
    </lineage>
</organism>
<dbReference type="EMBL" id="JACZZA010000025">
    <property type="protein sequence ID" value="MBE1163042.1"/>
    <property type="molecule type" value="Genomic_DNA"/>
</dbReference>
<sequence length="61" mass="7071">MNMLYLHVWEYGGGPEEADQALKFAQQLGFPDVDRLRQLFFNSSTTYEEVASYASELDMPY</sequence>
<protein>
    <submittedName>
        <fullName evidence="1">Uncharacterized protein</fullName>
    </submittedName>
</protein>
<reference evidence="1 2" key="1">
    <citation type="submission" date="2020-09" db="EMBL/GenBank/DDBJ databases">
        <title>Dyella sp. 7MK23 isolated from forest soil.</title>
        <authorList>
            <person name="Fu J."/>
        </authorList>
    </citation>
    <scope>NUCLEOTIDE SEQUENCE [LARGE SCALE GENOMIC DNA]</scope>
    <source>
        <strain evidence="1 2">7MK23</strain>
    </source>
</reference>